<gene>
    <name evidence="2" type="ORF">TM448A01537_0011</name>
</gene>
<sequence>MSPTRDDMLFDLIRNTSDQILTLSKDVAESKGSIKEIQKSVANINSKQDDLEGKQDMMVRILQGKMTPDRCAMVHDELNERIKKEIREGVKEGVSTWSKRALIALKIAAWAAVAFGGGSAGAHYLGLLGRVGS</sequence>
<dbReference type="EMBL" id="MT144163">
    <property type="protein sequence ID" value="QJA49927.1"/>
    <property type="molecule type" value="Genomic_DNA"/>
</dbReference>
<keyword evidence="1" id="KW-0472">Membrane</keyword>
<evidence type="ECO:0000313" key="2">
    <source>
        <dbReference type="EMBL" id="QJA49927.1"/>
    </source>
</evidence>
<reference evidence="2" key="1">
    <citation type="submission" date="2020-03" db="EMBL/GenBank/DDBJ databases">
        <title>The deep terrestrial virosphere.</title>
        <authorList>
            <person name="Holmfeldt K."/>
            <person name="Nilsson E."/>
            <person name="Simone D."/>
            <person name="Lopez-Fernandez M."/>
            <person name="Wu X."/>
            <person name="de Brujin I."/>
            <person name="Lundin D."/>
            <person name="Andersson A."/>
            <person name="Bertilsson S."/>
            <person name="Dopson M."/>
        </authorList>
    </citation>
    <scope>NUCLEOTIDE SEQUENCE</scope>
    <source>
        <strain evidence="2">TM448A01537</strain>
    </source>
</reference>
<accession>A0A6H1ZRJ3</accession>
<organism evidence="2">
    <name type="scientific">viral metagenome</name>
    <dbReference type="NCBI Taxonomy" id="1070528"/>
    <lineage>
        <taxon>unclassified sequences</taxon>
        <taxon>metagenomes</taxon>
        <taxon>organismal metagenomes</taxon>
    </lineage>
</organism>
<name>A0A6H1ZRJ3_9ZZZZ</name>
<keyword evidence="1" id="KW-1133">Transmembrane helix</keyword>
<evidence type="ECO:0008006" key="3">
    <source>
        <dbReference type="Google" id="ProtNLM"/>
    </source>
</evidence>
<keyword evidence="1" id="KW-0812">Transmembrane</keyword>
<proteinExistence type="predicted"/>
<dbReference type="AlphaFoldDB" id="A0A6H1ZRJ3"/>
<protein>
    <recommendedName>
        <fullName evidence="3">t-SNARE coiled-coil homology domain-containing protein</fullName>
    </recommendedName>
</protein>
<feature type="transmembrane region" description="Helical" evidence="1">
    <location>
        <begin position="107"/>
        <end position="127"/>
    </location>
</feature>
<evidence type="ECO:0000256" key="1">
    <source>
        <dbReference type="SAM" id="Phobius"/>
    </source>
</evidence>